<keyword evidence="3" id="KW-0203">Cytokinin biosynthesis</keyword>
<gene>
    <name evidence="4" type="ORF">A10D4_11149</name>
</gene>
<dbReference type="GO" id="GO:0009691">
    <property type="term" value="P:cytokinin biosynthetic process"/>
    <property type="evidence" value="ECO:0007669"/>
    <property type="project" value="UniProtKB-UniRule"/>
</dbReference>
<protein>
    <recommendedName>
        <fullName evidence="3">Cytokinin riboside 5'-monophosphate phosphoribohydrolase</fullName>
        <ecNumber evidence="3">3.2.2.n1</ecNumber>
    </recommendedName>
</protein>
<evidence type="ECO:0000313" key="4">
    <source>
        <dbReference type="EMBL" id="EKE80940.1"/>
    </source>
</evidence>
<evidence type="ECO:0000256" key="1">
    <source>
        <dbReference type="ARBA" id="ARBA00000274"/>
    </source>
</evidence>
<dbReference type="InterPro" id="IPR031100">
    <property type="entry name" value="LOG_fam"/>
</dbReference>
<reference evidence="4 5" key="1">
    <citation type="journal article" date="2012" name="J. Bacteriol.">
        <title>Genome Sequence of Idiomarina xiamenensis Type Strain 10-D-4.</title>
        <authorList>
            <person name="Lai Q."/>
            <person name="Wang L."/>
            <person name="Wang W."/>
            <person name="Shao Z."/>
        </authorList>
    </citation>
    <scope>NUCLEOTIDE SEQUENCE [LARGE SCALE GENOMIC DNA]</scope>
    <source>
        <strain evidence="4 5">10-D-4</strain>
    </source>
</reference>
<dbReference type="RefSeq" id="WP_008489583.1">
    <property type="nucleotide sequence ID" value="NZ_AMRG01000014.1"/>
</dbReference>
<dbReference type="EMBL" id="AMRG01000014">
    <property type="protein sequence ID" value="EKE80940.1"/>
    <property type="molecule type" value="Genomic_DNA"/>
</dbReference>
<dbReference type="PANTHER" id="PTHR31223">
    <property type="entry name" value="LOG FAMILY PROTEIN YJL055W"/>
    <property type="match status" value="1"/>
</dbReference>
<dbReference type="EC" id="3.2.2.n1" evidence="3"/>
<evidence type="ECO:0000256" key="3">
    <source>
        <dbReference type="RuleBase" id="RU363015"/>
    </source>
</evidence>
<dbReference type="Proteomes" id="UP000014115">
    <property type="component" value="Unassembled WGS sequence"/>
</dbReference>
<comment type="caution">
    <text evidence="4">The sequence shown here is derived from an EMBL/GenBank/DDBJ whole genome shotgun (WGS) entry which is preliminary data.</text>
</comment>
<dbReference type="OrthoDB" id="9801098at2"/>
<organism evidence="4 5">
    <name type="scientific">Idiomarina xiamenensis 10-D-4</name>
    <dbReference type="NCBI Taxonomy" id="740709"/>
    <lineage>
        <taxon>Bacteria</taxon>
        <taxon>Pseudomonadati</taxon>
        <taxon>Pseudomonadota</taxon>
        <taxon>Gammaproteobacteria</taxon>
        <taxon>Alteromonadales</taxon>
        <taxon>Idiomarinaceae</taxon>
        <taxon>Idiomarina</taxon>
    </lineage>
</organism>
<dbReference type="PATRIC" id="fig|740709.3.peg.2254"/>
<comment type="catalytic activity">
    <reaction evidence="1">
        <text>AMP + H2O = D-ribose 5-phosphate + adenine</text>
        <dbReference type="Rhea" id="RHEA:20129"/>
        <dbReference type="ChEBI" id="CHEBI:15377"/>
        <dbReference type="ChEBI" id="CHEBI:16708"/>
        <dbReference type="ChEBI" id="CHEBI:78346"/>
        <dbReference type="ChEBI" id="CHEBI:456215"/>
        <dbReference type="EC" id="3.2.2.4"/>
    </reaction>
</comment>
<dbReference type="PANTHER" id="PTHR31223:SF70">
    <property type="entry name" value="LOG FAMILY PROTEIN YJL055W"/>
    <property type="match status" value="1"/>
</dbReference>
<evidence type="ECO:0000313" key="5">
    <source>
        <dbReference type="Proteomes" id="UP000014115"/>
    </source>
</evidence>
<dbReference type="eggNOG" id="COG1611">
    <property type="taxonomic scope" value="Bacteria"/>
</dbReference>
<name>K2KTH7_9GAMM</name>
<keyword evidence="3" id="KW-0378">Hydrolase</keyword>
<keyword evidence="5" id="KW-1185">Reference proteome</keyword>
<dbReference type="STRING" id="740709.A10D4_11149"/>
<dbReference type="AlphaFoldDB" id="K2KTH7"/>
<dbReference type="Gene3D" id="3.40.50.450">
    <property type="match status" value="1"/>
</dbReference>
<dbReference type="InterPro" id="IPR005269">
    <property type="entry name" value="LOG"/>
</dbReference>
<proteinExistence type="inferred from homology"/>
<dbReference type="GO" id="GO:0008714">
    <property type="term" value="F:AMP nucleosidase activity"/>
    <property type="evidence" value="ECO:0007669"/>
    <property type="project" value="UniProtKB-EC"/>
</dbReference>
<comment type="similarity">
    <text evidence="2 3">Belongs to the LOG family.</text>
</comment>
<dbReference type="SUPFAM" id="SSF102405">
    <property type="entry name" value="MCP/YpsA-like"/>
    <property type="match status" value="1"/>
</dbReference>
<accession>K2KTH7</accession>
<dbReference type="NCBIfam" id="TIGR00730">
    <property type="entry name" value="Rossman fold protein, TIGR00730 family"/>
    <property type="match status" value="1"/>
</dbReference>
<sequence>MSIQRIAIYCGSNSGREPYYREAAVALVKVLAARGIDIVYGGASVGLMGEIANTALSLGRQVYGVIPQALIDKEIAHNGLSEMHVVQTMHERKLKMSELADGFIALPGGLGTLEEIFEMLTWQQLEFHQKPCAFLNVSGYYNHLLQFLQHTVDEGFVRDGHHQMILHNDNAEALVDAMLAFKPITVRKWIN</sequence>
<evidence type="ECO:0000256" key="2">
    <source>
        <dbReference type="ARBA" id="ARBA00006763"/>
    </source>
</evidence>
<dbReference type="GO" id="GO:0005829">
    <property type="term" value="C:cytosol"/>
    <property type="evidence" value="ECO:0007669"/>
    <property type="project" value="TreeGrafter"/>
</dbReference>
<dbReference type="Pfam" id="PF03641">
    <property type="entry name" value="Lysine_decarbox"/>
    <property type="match status" value="1"/>
</dbReference>